<dbReference type="Proteomes" id="UP001161669">
    <property type="component" value="Segment"/>
</dbReference>
<accession>A0A3T1CX42</accession>
<evidence type="ECO:0000313" key="2">
    <source>
        <dbReference type="Proteomes" id="UP001161669"/>
    </source>
</evidence>
<reference evidence="2" key="1">
    <citation type="journal article" date="2019" name="J. Virol.">
        <title>Medusavirus, a novel large DNA virus discovered from hot spring water.</title>
        <authorList>
            <person name="Yoshikawa G."/>
            <person name="Blanc-Mathieu R."/>
            <person name="Song C."/>
            <person name="Kayama Y."/>
            <person name="Mochizuki T."/>
            <person name="Murata K."/>
            <person name="Ogata H."/>
            <person name="Takemura M."/>
        </authorList>
    </citation>
    <scope>NUCLEOTIDE SEQUENCE [LARGE SCALE GENOMIC DNA]</scope>
</reference>
<protein>
    <submittedName>
        <fullName evidence="1">Uncharacterized protein</fullName>
    </submittedName>
</protein>
<proteinExistence type="predicted"/>
<evidence type="ECO:0000313" key="1">
    <source>
        <dbReference type="EMBL" id="BBI30388.1"/>
    </source>
</evidence>
<sequence>MRRHLICSAARTAQPSPRHNICNRHPKNSLREMTDTTIATDAQAESPMRTDVDHKQRTTGDACCWTLRSGQVCVENDREELCLSTDEEPDPETPQGRETLNHVASHMLTLYGEYAGRLVCESERRDERGRPIVYERPALGAFMVLKSPGGVQYVLPTLQYMLEQELELKDYTIDRISWANTKLKQ</sequence>
<keyword evidence="2" id="KW-1185">Reference proteome</keyword>
<organism evidence="1 2">
    <name type="scientific">Acanthamoeba castellanii medusavirus J1</name>
    <dbReference type="NCBI Taxonomy" id="3114988"/>
    <lineage>
        <taxon>Viruses</taxon>
        <taxon>Varidnaviria</taxon>
        <taxon>Bamfordvirae</taxon>
        <taxon>Nucleocytoviricota</taxon>
        <taxon>Megaviricetes</taxon>
        <taxon>Mamonoviridae</taxon>
        <taxon>Medusavirus</taxon>
        <taxon>Medusavirus medusae</taxon>
    </lineage>
</organism>
<dbReference type="EMBL" id="AP018495">
    <property type="protein sequence ID" value="BBI30388.1"/>
    <property type="molecule type" value="Genomic_DNA"/>
</dbReference>
<dbReference type="KEGG" id="vg:80540740"/>
<name>A0A3T1CX42_9VIRU</name>